<keyword evidence="2" id="KW-1185">Reference proteome</keyword>
<proteinExistence type="predicted"/>
<evidence type="ECO:0000313" key="2">
    <source>
        <dbReference type="Proteomes" id="UP000190961"/>
    </source>
</evidence>
<reference evidence="1 2" key="1">
    <citation type="submission" date="2017-02" db="EMBL/GenBank/DDBJ databases">
        <authorList>
            <person name="Peterson S.W."/>
        </authorList>
    </citation>
    <scope>NUCLEOTIDE SEQUENCE [LARGE SCALE GENOMIC DNA]</scope>
    <source>
        <strain evidence="1 2">DSM 25262</strain>
    </source>
</reference>
<sequence>MATKLKIEKILSIAGQGQYLLVRPIISGQEITLTEKIYLDNIELDQYLDAPRKLKENGELDLDLYSVKLKNDHEVFRLKENTIVDLIPGKQPCLTPWHFADKGLNNQLEKEISRGHILYGKDVTTVARRQDNDDVLFAVFDSDFKYARVHLTWSQSKLAGTDYPTTRTYKDWDDVYENLFIPDNNDWE</sequence>
<accession>A0A1T5ISK7</accession>
<dbReference type="Proteomes" id="UP000190961">
    <property type="component" value="Unassembled WGS sequence"/>
</dbReference>
<dbReference type="OrthoDB" id="1359551at2"/>
<dbReference type="EMBL" id="FUZU01000001">
    <property type="protein sequence ID" value="SKC42140.1"/>
    <property type="molecule type" value="Genomic_DNA"/>
</dbReference>
<protein>
    <submittedName>
        <fullName evidence="1">Uncharacterized protein</fullName>
    </submittedName>
</protein>
<dbReference type="STRING" id="688867.SAMN05660236_0353"/>
<name>A0A1T5ISK7_9BACT</name>
<organism evidence="1 2">
    <name type="scientific">Ohtaekwangia koreensis</name>
    <dbReference type="NCBI Taxonomy" id="688867"/>
    <lineage>
        <taxon>Bacteria</taxon>
        <taxon>Pseudomonadati</taxon>
        <taxon>Bacteroidota</taxon>
        <taxon>Cytophagia</taxon>
        <taxon>Cytophagales</taxon>
        <taxon>Fulvivirgaceae</taxon>
        <taxon>Ohtaekwangia</taxon>
    </lineage>
</organism>
<evidence type="ECO:0000313" key="1">
    <source>
        <dbReference type="EMBL" id="SKC42140.1"/>
    </source>
</evidence>
<dbReference type="AlphaFoldDB" id="A0A1T5ISK7"/>
<gene>
    <name evidence="1" type="ORF">SAMN05660236_0353</name>
</gene>
<dbReference type="RefSeq" id="WP_079684988.1">
    <property type="nucleotide sequence ID" value="NZ_FUZU01000001.1"/>
</dbReference>